<dbReference type="Pfam" id="PF09836">
    <property type="entry name" value="DUF2063"/>
    <property type="match status" value="1"/>
</dbReference>
<gene>
    <name evidence="2" type="ORF">CSW64_20625</name>
</gene>
<name>A0A2D2B2X8_9CAUL</name>
<dbReference type="OrthoDB" id="343356at2"/>
<dbReference type="EMBL" id="CP024201">
    <property type="protein sequence ID" value="ATQ44620.1"/>
    <property type="molecule type" value="Genomic_DNA"/>
</dbReference>
<sequence>MNLLALQRDFGRWLRTGEDAAGLGPTYAPGLNVHLNNYRSQLVSCLEATFPRTRQWIGGSAFQAAVAAHVDRVPPSSWTLDAYGRGFPETLARLYPGDPEIRELARLELALEEAFVAADHRPLNPADLAAADWDTAVLRFSPTLRICVRATNASEIWSALSRDHTPPPAASLDSPGGLLVWRREGVSCFRALDPLERDALLLACAGCAFAEVCDVAVERLGEAAGVETAGAFLGQWIRDGLVAGIR</sequence>
<keyword evidence="3" id="KW-1185">Reference proteome</keyword>
<evidence type="ECO:0000313" key="2">
    <source>
        <dbReference type="EMBL" id="ATQ44620.1"/>
    </source>
</evidence>
<protein>
    <submittedName>
        <fullName evidence="2">DUF2063 domain-containing protein</fullName>
    </submittedName>
</protein>
<dbReference type="KEGG" id="cmb:CSW64_20625"/>
<organism evidence="2 3">
    <name type="scientific">Caulobacter mirabilis</name>
    <dbReference type="NCBI Taxonomy" id="69666"/>
    <lineage>
        <taxon>Bacteria</taxon>
        <taxon>Pseudomonadati</taxon>
        <taxon>Pseudomonadota</taxon>
        <taxon>Alphaproteobacteria</taxon>
        <taxon>Caulobacterales</taxon>
        <taxon>Caulobacteraceae</taxon>
        <taxon>Caulobacter</taxon>
    </lineage>
</organism>
<proteinExistence type="predicted"/>
<dbReference type="AlphaFoldDB" id="A0A2D2B2X8"/>
<accession>A0A2D2B2X8</accession>
<dbReference type="Proteomes" id="UP000228945">
    <property type="component" value="Chromosome"/>
</dbReference>
<evidence type="ECO:0000313" key="3">
    <source>
        <dbReference type="Proteomes" id="UP000228945"/>
    </source>
</evidence>
<evidence type="ECO:0000259" key="1">
    <source>
        <dbReference type="Pfam" id="PF09836"/>
    </source>
</evidence>
<reference evidence="2 3" key="1">
    <citation type="submission" date="2017-10" db="EMBL/GenBank/DDBJ databases">
        <title>Genome sequence of Caulobacter mirabilis FWC38.</title>
        <authorList>
            <person name="Fiebig A."/>
            <person name="Crosson S."/>
        </authorList>
    </citation>
    <scope>NUCLEOTIDE SEQUENCE [LARGE SCALE GENOMIC DNA]</scope>
    <source>
        <strain evidence="2 3">FWC 38</strain>
    </source>
</reference>
<dbReference type="RefSeq" id="WP_099623868.1">
    <property type="nucleotide sequence ID" value="NZ_CP024201.1"/>
</dbReference>
<dbReference type="InterPro" id="IPR018640">
    <property type="entry name" value="DUF2063"/>
</dbReference>
<feature type="domain" description="Putative DNA-binding" evidence="1">
    <location>
        <begin position="6"/>
        <end position="89"/>
    </location>
</feature>